<dbReference type="AlphaFoldDB" id="A0A195FLP7"/>
<evidence type="ECO:0000313" key="2">
    <source>
        <dbReference type="Proteomes" id="UP000078541"/>
    </source>
</evidence>
<name>A0A195FLP7_9HYME</name>
<reference evidence="1 2" key="1">
    <citation type="submission" date="2016-03" db="EMBL/GenBank/DDBJ databases">
        <title>Trachymyrmex septentrionalis WGS genome.</title>
        <authorList>
            <person name="Nygaard S."/>
            <person name="Hu H."/>
            <person name="Boomsma J."/>
            <person name="Zhang G."/>
        </authorList>
    </citation>
    <scope>NUCLEOTIDE SEQUENCE [LARGE SCALE GENOMIC DNA]</scope>
    <source>
        <strain evidence="1">Tsep2-gDNA-1</strain>
        <tissue evidence="1">Whole body</tissue>
    </source>
</reference>
<dbReference type="EMBL" id="KQ981490">
    <property type="protein sequence ID" value="KYN41177.1"/>
    <property type="molecule type" value="Genomic_DNA"/>
</dbReference>
<gene>
    <name evidence="1" type="ORF">ALC56_04328</name>
</gene>
<organism evidence="1 2">
    <name type="scientific">Trachymyrmex septentrionalis</name>
    <dbReference type="NCBI Taxonomy" id="34720"/>
    <lineage>
        <taxon>Eukaryota</taxon>
        <taxon>Metazoa</taxon>
        <taxon>Ecdysozoa</taxon>
        <taxon>Arthropoda</taxon>
        <taxon>Hexapoda</taxon>
        <taxon>Insecta</taxon>
        <taxon>Pterygota</taxon>
        <taxon>Neoptera</taxon>
        <taxon>Endopterygota</taxon>
        <taxon>Hymenoptera</taxon>
        <taxon>Apocrita</taxon>
        <taxon>Aculeata</taxon>
        <taxon>Formicoidea</taxon>
        <taxon>Formicidae</taxon>
        <taxon>Myrmicinae</taxon>
        <taxon>Trachymyrmex</taxon>
    </lineage>
</organism>
<accession>A0A195FLP7</accession>
<sequence>MHCFERYDTHVRQPVYPKPLGRPLLAHAVVAEVELAVGQLFNLKESRQTVSQTAHFLLLLRPASLQSVRYVQREVLERLVRLRVRTTVHTVDLREETRSIIRPRFSQEENEEERDFGKRHQSLESAEIPSCQRGCEDVRFARNRDSLSGDRVVQLTTLRRVPPNTAVTILCLPRNPRGSCPNLGSSCSSSVCSRSSM</sequence>
<dbReference type="Proteomes" id="UP000078541">
    <property type="component" value="Unassembled WGS sequence"/>
</dbReference>
<protein>
    <submittedName>
        <fullName evidence="1">Uncharacterized protein</fullName>
    </submittedName>
</protein>
<keyword evidence="2" id="KW-1185">Reference proteome</keyword>
<proteinExistence type="predicted"/>
<evidence type="ECO:0000313" key="1">
    <source>
        <dbReference type="EMBL" id="KYN41177.1"/>
    </source>
</evidence>